<evidence type="ECO:0000313" key="1">
    <source>
        <dbReference type="EMBL" id="MCE7030575.1"/>
    </source>
</evidence>
<name>A0A9X1P5D0_9HYPH</name>
<gene>
    <name evidence="1" type="ORF">LZD57_21520</name>
</gene>
<sequence>MKVREALVAQDPGHSEWRRDLIVSHWHLATVSPAEARGHYSAALTIAEELSTSGRLAPADGGMIEELRRRLAGLDDCEDAGA</sequence>
<proteinExistence type="predicted"/>
<organism evidence="1 2">
    <name type="scientific">Jiella avicenniae</name>
    <dbReference type="NCBI Taxonomy" id="2907202"/>
    <lineage>
        <taxon>Bacteria</taxon>
        <taxon>Pseudomonadati</taxon>
        <taxon>Pseudomonadota</taxon>
        <taxon>Alphaproteobacteria</taxon>
        <taxon>Hyphomicrobiales</taxon>
        <taxon>Aurantimonadaceae</taxon>
        <taxon>Jiella</taxon>
    </lineage>
</organism>
<dbReference type="AlphaFoldDB" id="A0A9X1P5D0"/>
<comment type="caution">
    <text evidence="1">The sequence shown here is derived from an EMBL/GenBank/DDBJ whole genome shotgun (WGS) entry which is preliminary data.</text>
</comment>
<reference evidence="1" key="1">
    <citation type="submission" date="2022-01" db="EMBL/GenBank/DDBJ databases">
        <title>Jiella avicenniae sp. nov., a novel endophytic bacterium isolated from bark of Avicennia marina.</title>
        <authorList>
            <person name="Tuo L."/>
        </authorList>
    </citation>
    <scope>NUCLEOTIDE SEQUENCE</scope>
    <source>
        <strain evidence="1">CBK1P-4</strain>
    </source>
</reference>
<protein>
    <recommendedName>
        <fullName evidence="3">Tetratricopeptide repeat-containing protein</fullName>
    </recommendedName>
</protein>
<dbReference type="EMBL" id="JAJUWU010000026">
    <property type="protein sequence ID" value="MCE7030575.1"/>
    <property type="molecule type" value="Genomic_DNA"/>
</dbReference>
<dbReference type="Proteomes" id="UP001139035">
    <property type="component" value="Unassembled WGS sequence"/>
</dbReference>
<evidence type="ECO:0008006" key="3">
    <source>
        <dbReference type="Google" id="ProtNLM"/>
    </source>
</evidence>
<evidence type="ECO:0000313" key="2">
    <source>
        <dbReference type="Proteomes" id="UP001139035"/>
    </source>
</evidence>
<keyword evidence="2" id="KW-1185">Reference proteome</keyword>
<accession>A0A9X1P5D0</accession>